<evidence type="ECO:0000256" key="1">
    <source>
        <dbReference type="SAM" id="MobiDB-lite"/>
    </source>
</evidence>
<feature type="compositionally biased region" description="Basic and acidic residues" evidence="1">
    <location>
        <begin position="139"/>
        <end position="157"/>
    </location>
</feature>
<evidence type="ECO:0000313" key="3">
    <source>
        <dbReference type="Proteomes" id="UP001356428"/>
    </source>
</evidence>
<dbReference type="RefSeq" id="WP_326704113.1">
    <property type="nucleotide sequence ID" value="NZ_CP109083.1"/>
</dbReference>
<reference evidence="2 3" key="1">
    <citation type="submission" date="2022-10" db="EMBL/GenBank/DDBJ databases">
        <title>The complete genomes of actinobacterial strains from the NBC collection.</title>
        <authorList>
            <person name="Joergensen T.S."/>
            <person name="Alvarez Arevalo M."/>
            <person name="Sterndorff E.B."/>
            <person name="Faurdal D."/>
            <person name="Vuksanovic O."/>
            <person name="Mourched A.-S."/>
            <person name="Charusanti P."/>
            <person name="Shaw S."/>
            <person name="Blin K."/>
            <person name="Weber T."/>
        </authorList>
    </citation>
    <scope>NUCLEOTIDE SEQUENCE [LARGE SCALE GENOMIC DNA]</scope>
    <source>
        <strain evidence="2 3">NBC 01792</strain>
    </source>
</reference>
<protein>
    <submittedName>
        <fullName evidence="2">Uncharacterized protein</fullName>
    </submittedName>
</protein>
<name>A0ABZ1EZU6_9ACTN</name>
<organism evidence="2 3">
    <name type="scientific">Streptomyces cyaneofuscatus</name>
    <dbReference type="NCBI Taxonomy" id="66883"/>
    <lineage>
        <taxon>Bacteria</taxon>
        <taxon>Bacillati</taxon>
        <taxon>Actinomycetota</taxon>
        <taxon>Actinomycetes</taxon>
        <taxon>Kitasatosporales</taxon>
        <taxon>Streptomycetaceae</taxon>
        <taxon>Streptomyces</taxon>
    </lineage>
</organism>
<feature type="compositionally biased region" description="Acidic residues" evidence="1">
    <location>
        <begin position="158"/>
        <end position="167"/>
    </location>
</feature>
<accession>A0ABZ1EZU6</accession>
<gene>
    <name evidence="2" type="ORF">OG849_21660</name>
</gene>
<sequence>MLQCTAFAEVPEMGTLVVLTAMNAEPGPTPAPAVPGVPELPELDDMLLCELGEHDEKTEHAAQLWAGEMAASRDLWMFWTDTDTDTGMRRSFRFVELPSCPAVMRTLATDEREVCVLFDRHSAPHSWDVTDPLADLMAERVRDEVQRERGGGGKGADEGGEEGDADEGGAGVTPSG</sequence>
<evidence type="ECO:0000313" key="2">
    <source>
        <dbReference type="EMBL" id="WSB09650.1"/>
    </source>
</evidence>
<feature type="region of interest" description="Disordered" evidence="1">
    <location>
        <begin position="139"/>
        <end position="176"/>
    </location>
</feature>
<dbReference type="EMBL" id="CP109083">
    <property type="protein sequence ID" value="WSB09650.1"/>
    <property type="molecule type" value="Genomic_DNA"/>
</dbReference>
<dbReference type="Proteomes" id="UP001356428">
    <property type="component" value="Chromosome"/>
</dbReference>
<keyword evidence="3" id="KW-1185">Reference proteome</keyword>
<proteinExistence type="predicted"/>